<comment type="subcellular location">
    <subcellularLocation>
        <location evidence="1 9">Endoplasmic reticulum membrane</location>
        <topology evidence="1 9">Multi-pass membrane protein</topology>
    </subcellularLocation>
</comment>
<comment type="caution">
    <text evidence="13">The sequence shown here is derived from an EMBL/GenBank/DDBJ whole genome shotgun (WGS) entry which is preliminary data.</text>
</comment>
<evidence type="ECO:0000256" key="9">
    <source>
        <dbReference type="PIRNR" id="PIRNR000439"/>
    </source>
</evidence>
<evidence type="ECO:0000256" key="8">
    <source>
        <dbReference type="ARBA" id="ARBA00023315"/>
    </source>
</evidence>
<dbReference type="Proteomes" id="UP000663879">
    <property type="component" value="Unassembled WGS sequence"/>
</dbReference>
<dbReference type="GO" id="GO:0005789">
    <property type="term" value="C:endoplasmic reticulum membrane"/>
    <property type="evidence" value="ECO:0007669"/>
    <property type="project" value="UniProtKB-SubCell"/>
</dbReference>
<feature type="transmembrane region" description="Helical" evidence="12">
    <location>
        <begin position="301"/>
        <end position="319"/>
    </location>
</feature>
<dbReference type="AlphaFoldDB" id="A0A813XFE8"/>
<dbReference type="PANTHER" id="PTHR10408:SF8">
    <property type="entry name" value="O-ACYLTRANSFERASE"/>
    <property type="match status" value="1"/>
</dbReference>
<evidence type="ECO:0000313" key="13">
    <source>
        <dbReference type="EMBL" id="CAF0870781.1"/>
    </source>
</evidence>
<evidence type="ECO:0000256" key="3">
    <source>
        <dbReference type="ARBA" id="ARBA00022679"/>
    </source>
</evidence>
<evidence type="ECO:0000256" key="7">
    <source>
        <dbReference type="ARBA" id="ARBA00023136"/>
    </source>
</evidence>
<dbReference type="InterPro" id="IPR004299">
    <property type="entry name" value="MBOAT_fam"/>
</dbReference>
<feature type="active site" evidence="10">
    <location>
        <position position="438"/>
    </location>
</feature>
<sequence length="531" mass="62732">MGDSSDSSRIEANENNKDSEREVKYEDFEAELAYLKDRIMKFKHELVNDISSRSEAFKDEIENILKKNKYQFTGTDISLAKSTKLKHGSGIQEKVFVHRESLLTELFKISHIRTFRHIFISILIIICAQILIYDYTTTGKLNLDFDLFWFCFEGFQRTMLLYWLPMQLSGLFLVYFFFKLWALKRQRTKSIIFDVLFLIIYIIYLLLMIAVPLLNLFSVSVVCRIIVLTEQVRILMKIHAFVRSNITSVLYNSNYNEKHESSKPKPSGCPEFSKYLYFMFAPTLVYRNEYPRTKKVNWRSVSLYFAEIGGTIIYTYCLFDRFCVPVFGSLKVKELTLKSYVYLISISILPGALIQMMIFFSFLHSWHNAWAEMLRFGDRQFYLDWWNSCSFNTYYRTWNTLVQDWLYNYVYVDCSKLLGKKYRALSQFLVIFISSIFHEHILSFVFGFFYPVMFFLFSGFGFICLFIPRGNGAAWNVFVWISLFSGIGIQICLFSVEWYARRQCPQVFDSALDYFIPRSILCGLNNEIQGN</sequence>
<reference evidence="13" key="1">
    <citation type="submission" date="2021-02" db="EMBL/GenBank/DDBJ databases">
        <authorList>
            <person name="Nowell W R."/>
        </authorList>
    </citation>
    <scope>NUCLEOTIDE SEQUENCE</scope>
    <source>
        <strain evidence="13">Ploen Becks lab</strain>
    </source>
</reference>
<feature type="transmembrane region" description="Helical" evidence="12">
    <location>
        <begin position="216"/>
        <end position="236"/>
    </location>
</feature>
<evidence type="ECO:0000256" key="6">
    <source>
        <dbReference type="ARBA" id="ARBA00022989"/>
    </source>
</evidence>
<keyword evidence="3 9" id="KW-0808">Transferase</keyword>
<feature type="transmembrane region" description="Helical" evidence="12">
    <location>
        <begin position="448"/>
        <end position="467"/>
    </location>
</feature>
<evidence type="ECO:0000256" key="5">
    <source>
        <dbReference type="ARBA" id="ARBA00022824"/>
    </source>
</evidence>
<dbReference type="GO" id="GO:0008203">
    <property type="term" value="P:cholesterol metabolic process"/>
    <property type="evidence" value="ECO:0007669"/>
    <property type="project" value="TreeGrafter"/>
</dbReference>
<keyword evidence="6 12" id="KW-1133">Transmembrane helix</keyword>
<dbReference type="OrthoDB" id="10039049at2759"/>
<dbReference type="EMBL" id="CAJNOC010001511">
    <property type="protein sequence ID" value="CAF0870781.1"/>
    <property type="molecule type" value="Genomic_DNA"/>
</dbReference>
<organism evidence="13 14">
    <name type="scientific">Brachionus calyciflorus</name>
    <dbReference type="NCBI Taxonomy" id="104777"/>
    <lineage>
        <taxon>Eukaryota</taxon>
        <taxon>Metazoa</taxon>
        <taxon>Spiralia</taxon>
        <taxon>Gnathifera</taxon>
        <taxon>Rotifera</taxon>
        <taxon>Eurotatoria</taxon>
        <taxon>Monogononta</taxon>
        <taxon>Pseudotrocha</taxon>
        <taxon>Ploima</taxon>
        <taxon>Brachionidae</taxon>
        <taxon>Brachionus</taxon>
    </lineage>
</organism>
<feature type="transmembrane region" description="Helical" evidence="12">
    <location>
        <begin position="118"/>
        <end position="136"/>
    </location>
</feature>
<proteinExistence type="inferred from homology"/>
<evidence type="ECO:0000256" key="2">
    <source>
        <dbReference type="ARBA" id="ARBA00009010"/>
    </source>
</evidence>
<feature type="transmembrane region" description="Helical" evidence="12">
    <location>
        <begin position="339"/>
        <end position="363"/>
    </location>
</feature>
<keyword evidence="14" id="KW-1185">Reference proteome</keyword>
<accession>A0A813XFE8</accession>
<dbReference type="PIRSF" id="PIRSF000439">
    <property type="entry name" value="Oat_ACAT_DAG_ARE"/>
    <property type="match status" value="1"/>
</dbReference>
<comment type="similarity">
    <text evidence="2 9">Belongs to the membrane-bound acyltransferase family. Sterol o-acyltransferase subfamily.</text>
</comment>
<dbReference type="GO" id="GO:0008374">
    <property type="term" value="F:O-acyltransferase activity"/>
    <property type="evidence" value="ECO:0007669"/>
    <property type="project" value="InterPro"/>
</dbReference>
<feature type="transmembrane region" description="Helical" evidence="12">
    <location>
        <begin position="190"/>
        <end position="210"/>
    </location>
</feature>
<dbReference type="Pfam" id="PF03062">
    <property type="entry name" value="MBOAT"/>
    <property type="match status" value="1"/>
</dbReference>
<dbReference type="PANTHER" id="PTHR10408">
    <property type="entry name" value="STEROL O-ACYLTRANSFERASE"/>
    <property type="match status" value="1"/>
</dbReference>
<evidence type="ECO:0000256" key="1">
    <source>
        <dbReference type="ARBA" id="ARBA00004477"/>
    </source>
</evidence>
<keyword evidence="8 9" id="KW-0012">Acyltransferase</keyword>
<keyword evidence="4 12" id="KW-0812">Transmembrane</keyword>
<gene>
    <name evidence="13" type="ORF">OXX778_LOCUS9919</name>
</gene>
<evidence type="ECO:0000256" key="10">
    <source>
        <dbReference type="PIRSR" id="PIRSR000439-1"/>
    </source>
</evidence>
<evidence type="ECO:0000256" key="12">
    <source>
        <dbReference type="SAM" id="Phobius"/>
    </source>
</evidence>
<evidence type="ECO:0000313" key="14">
    <source>
        <dbReference type="Proteomes" id="UP000663879"/>
    </source>
</evidence>
<name>A0A813XFE8_9BILA</name>
<keyword evidence="5 9" id="KW-0256">Endoplasmic reticulum</keyword>
<protein>
    <recommendedName>
        <fullName evidence="9">O-acyltransferase</fullName>
    </recommendedName>
</protein>
<evidence type="ECO:0000256" key="11">
    <source>
        <dbReference type="SAM" id="MobiDB-lite"/>
    </source>
</evidence>
<feature type="transmembrane region" description="Helical" evidence="12">
    <location>
        <begin position="474"/>
        <end position="500"/>
    </location>
</feature>
<feature type="transmembrane region" description="Helical" evidence="12">
    <location>
        <begin position="160"/>
        <end position="178"/>
    </location>
</feature>
<evidence type="ECO:0000256" key="4">
    <source>
        <dbReference type="ARBA" id="ARBA00022692"/>
    </source>
</evidence>
<dbReference type="InterPro" id="IPR014371">
    <property type="entry name" value="Oat_ACAT_DAG_ARE"/>
</dbReference>
<feature type="region of interest" description="Disordered" evidence="11">
    <location>
        <begin position="1"/>
        <end position="21"/>
    </location>
</feature>
<keyword evidence="7 9" id="KW-0472">Membrane</keyword>